<accession>A0A2T3QLG9</accession>
<dbReference type="InterPro" id="IPR007059">
    <property type="entry name" value="DmsC"/>
</dbReference>
<protein>
    <submittedName>
        <fullName evidence="1">DMSO reductase anchor subunit</fullName>
    </submittedName>
</protein>
<proteinExistence type="predicted"/>
<dbReference type="GO" id="GO:0009389">
    <property type="term" value="F:dimethyl sulfoxide reductase activity"/>
    <property type="evidence" value="ECO:0007669"/>
    <property type="project" value="TreeGrafter"/>
</dbReference>
<evidence type="ECO:0000313" key="2">
    <source>
        <dbReference type="Proteomes" id="UP000251647"/>
    </source>
</evidence>
<dbReference type="PANTHER" id="PTHR38095:SF1">
    <property type="entry name" value="ANAEROBIC DIMETHYL SULFOXIDE REDUCTASE CHAIN YNFH"/>
    <property type="match status" value="1"/>
</dbReference>
<sequence length="274" mass="30938">MHELPLVFFTVLAQTVAASFLLLQALRFSPFNSYTMAKEKHKKIKIYLILLVLLGVSGSAALTHLGSPLRAPNVLFGLAHLSAMSLEIITVSIFGSLIFSLIILTALNTSNYLSKIINIFTTLFAILQLIAIANVYYLKTVYLWNTLWTWTNLIYSGFIPGSLLIALLINKSSKENSFSFKNLWCTILFISISLNIWYIFDLHAKLSTIGLTLPALIEWLLIIKNILIIISFIWCIRIDTKLNIRTYIIIVSLLITAELFGRIAFYELSLINSL</sequence>
<dbReference type="AlphaFoldDB" id="A0A2T3QLG9"/>
<dbReference type="GO" id="GO:0019645">
    <property type="term" value="P:anaerobic electron transport chain"/>
    <property type="evidence" value="ECO:0007669"/>
    <property type="project" value="InterPro"/>
</dbReference>
<dbReference type="GO" id="GO:0009390">
    <property type="term" value="C:dimethyl sulfoxide reductase complex"/>
    <property type="evidence" value="ECO:0007669"/>
    <property type="project" value="TreeGrafter"/>
</dbReference>
<organism evidence="1 2">
    <name type="scientific">Photobacterium damselae</name>
    <dbReference type="NCBI Taxonomy" id="38293"/>
    <lineage>
        <taxon>Bacteria</taxon>
        <taxon>Pseudomonadati</taxon>
        <taxon>Pseudomonadota</taxon>
        <taxon>Gammaproteobacteria</taxon>
        <taxon>Vibrionales</taxon>
        <taxon>Vibrionaceae</taxon>
        <taxon>Photobacterium</taxon>
    </lineage>
</organism>
<dbReference type="Pfam" id="PF04976">
    <property type="entry name" value="DmsC"/>
    <property type="match status" value="1"/>
</dbReference>
<reference evidence="1 2" key="1">
    <citation type="submission" date="2018-06" db="EMBL/GenBank/DDBJ databases">
        <authorList>
            <consortium name="Pathogen Informatics"/>
            <person name="Doyle S."/>
        </authorList>
    </citation>
    <scope>NUCLEOTIDE SEQUENCE [LARGE SCALE GENOMIC DNA]</scope>
    <source>
        <strain evidence="1 2">NCTC11647</strain>
    </source>
</reference>
<dbReference type="OrthoDB" id="4394845at2"/>
<dbReference type="GO" id="GO:0005886">
    <property type="term" value="C:plasma membrane"/>
    <property type="evidence" value="ECO:0007669"/>
    <property type="project" value="TreeGrafter"/>
</dbReference>
<gene>
    <name evidence="1" type="primary">dmsC</name>
    <name evidence="1" type="ORF">NCTC11647_02849</name>
</gene>
<evidence type="ECO:0000313" key="1">
    <source>
        <dbReference type="EMBL" id="SPY43916.1"/>
    </source>
</evidence>
<dbReference type="RefSeq" id="WP_005305470.1">
    <property type="nucleotide sequence ID" value="NZ_PYOG01000006.1"/>
</dbReference>
<dbReference type="EMBL" id="UATL01000005">
    <property type="protein sequence ID" value="SPY43916.1"/>
    <property type="molecule type" value="Genomic_DNA"/>
</dbReference>
<dbReference type="PANTHER" id="PTHR38095">
    <property type="entry name" value="ANAEROBIC DIMETHYL SULFOXIDE REDUCTASE CHAIN YNFH"/>
    <property type="match status" value="1"/>
</dbReference>
<name>A0A2T3QLG9_PHODM</name>
<dbReference type="Proteomes" id="UP000251647">
    <property type="component" value="Unassembled WGS sequence"/>
</dbReference>